<keyword evidence="2" id="KW-1185">Reference proteome</keyword>
<dbReference type="Proteomes" id="UP001595191">
    <property type="component" value="Unassembled WGS sequence"/>
</dbReference>
<organism evidence="1 2">
    <name type="scientific">Meishania litoralis</name>
    <dbReference type="NCBI Taxonomy" id="3434685"/>
    <lineage>
        <taxon>Bacteria</taxon>
        <taxon>Pseudomonadati</taxon>
        <taxon>Bacteroidota</taxon>
        <taxon>Flavobacteriia</taxon>
        <taxon>Flavobacteriales</taxon>
        <taxon>Flavobacteriaceae</taxon>
        <taxon>Meishania</taxon>
    </lineage>
</organism>
<proteinExistence type="predicted"/>
<comment type="caution">
    <text evidence="1">The sequence shown here is derived from an EMBL/GenBank/DDBJ whole genome shotgun (WGS) entry which is preliminary data.</text>
</comment>
<dbReference type="EMBL" id="JBHFPV010000001">
    <property type="protein sequence ID" value="MFH6601858.1"/>
    <property type="molecule type" value="Genomic_DNA"/>
</dbReference>
<reference evidence="1" key="1">
    <citation type="submission" date="2024-09" db="EMBL/GenBank/DDBJ databases">
        <authorList>
            <person name="Liu J."/>
        </authorList>
    </citation>
    <scope>NUCLEOTIDE SEQUENCE</scope>
    <source>
        <strain evidence="1">NBU2967</strain>
    </source>
</reference>
<evidence type="ECO:0000313" key="1">
    <source>
        <dbReference type="EMBL" id="MFH6601858.1"/>
    </source>
</evidence>
<name>A0ACC7LEE4_9FLAO</name>
<evidence type="ECO:0000313" key="2">
    <source>
        <dbReference type="Proteomes" id="UP001595191"/>
    </source>
</evidence>
<protein>
    <submittedName>
        <fullName evidence="1">Shikimate kinase</fullName>
    </submittedName>
</protein>
<sequence length="171" mass="19423">MRIVLLGYMGSGKTTVGKTLATDVDIDFIDLDDYIENSEGLSVAEIFASKGEIYFRKKEGEYLKMILSDKDNFVLSTGGGTPCYGDNMNAILEGTANVFYLKVSIKELTERLLKEKEHRPLIKNIADTDLPDFIGKHLFERTLFYERAHHNVYCDNKTSEKITNEIKKLLV</sequence>
<keyword evidence="1" id="KW-0418">Kinase</keyword>
<accession>A0ACC7LEE4</accession>
<gene>
    <name evidence="1" type="ORF">ACEZ3G_00095</name>
</gene>
<keyword evidence="1" id="KW-0808">Transferase</keyword>